<comment type="caution">
    <text evidence="2">The sequence shown here is derived from an EMBL/GenBank/DDBJ whole genome shotgun (WGS) entry which is preliminary data.</text>
</comment>
<dbReference type="PANTHER" id="PTHR40370:SF1">
    <property type="entry name" value="DUF3074 DOMAIN-CONTAINING PROTEIN"/>
    <property type="match status" value="1"/>
</dbReference>
<evidence type="ECO:0000313" key="3">
    <source>
        <dbReference type="Proteomes" id="UP001498771"/>
    </source>
</evidence>
<organism evidence="2 3">
    <name type="scientific">Myxozyma melibiosi</name>
    <dbReference type="NCBI Taxonomy" id="54550"/>
    <lineage>
        <taxon>Eukaryota</taxon>
        <taxon>Fungi</taxon>
        <taxon>Dikarya</taxon>
        <taxon>Ascomycota</taxon>
        <taxon>Saccharomycotina</taxon>
        <taxon>Lipomycetes</taxon>
        <taxon>Lipomycetales</taxon>
        <taxon>Lipomycetaceae</taxon>
        <taxon>Myxozyma</taxon>
    </lineage>
</organism>
<dbReference type="PANTHER" id="PTHR40370">
    <property type="entry name" value="EXPRESSED PROTEIN"/>
    <property type="match status" value="1"/>
</dbReference>
<protein>
    <recommendedName>
        <fullName evidence="1">DUF3074 domain-containing protein</fullName>
    </recommendedName>
</protein>
<dbReference type="InterPro" id="IPR023393">
    <property type="entry name" value="START-like_dom_sf"/>
</dbReference>
<name>A0ABR1FFQ4_9ASCO</name>
<feature type="domain" description="DUF3074" evidence="1">
    <location>
        <begin position="65"/>
        <end position="221"/>
    </location>
</feature>
<dbReference type="Gene3D" id="3.30.530.20">
    <property type="match status" value="1"/>
</dbReference>
<dbReference type="GeneID" id="90040236"/>
<dbReference type="Proteomes" id="UP001498771">
    <property type="component" value="Unassembled WGS sequence"/>
</dbReference>
<keyword evidence="3" id="KW-1185">Reference proteome</keyword>
<sequence>MTSEGDFYTIKEFTLNPVPHPPSAESTLALVKDIIATIPDGWKFTKGGANFETKVYYKYIGPELWYARTTIHDGSKHPYEWFKRTLYQDLFKNMMGYFDVIKEYKLSVEQEQGWQGYNLKYTLPAPFAQRDLATWLLPIMPEEDKDEFYVVAMPADIPLPEDATTRGVYAFFHRVRKLENGDVEWTLGTTSDMKGNLPRWVQNLSVPGLLVSDVQTFVDWMEDNYKPIIVPEGEQTEET</sequence>
<evidence type="ECO:0000313" key="2">
    <source>
        <dbReference type="EMBL" id="KAK7207918.1"/>
    </source>
</evidence>
<dbReference type="InterPro" id="IPR024500">
    <property type="entry name" value="DUF3074"/>
</dbReference>
<accession>A0ABR1FFQ4</accession>
<proteinExistence type="predicted"/>
<dbReference type="EMBL" id="JBBJBU010000001">
    <property type="protein sequence ID" value="KAK7207918.1"/>
    <property type="molecule type" value="Genomic_DNA"/>
</dbReference>
<dbReference type="Pfam" id="PF11274">
    <property type="entry name" value="DUF3074"/>
    <property type="match status" value="1"/>
</dbReference>
<reference evidence="2 3" key="1">
    <citation type="submission" date="2024-03" db="EMBL/GenBank/DDBJ databases">
        <title>Genome-scale model development and genomic sequencing of the oleaginous clade Lipomyces.</title>
        <authorList>
            <consortium name="Lawrence Berkeley National Laboratory"/>
            <person name="Czajka J.J."/>
            <person name="Han Y."/>
            <person name="Kim J."/>
            <person name="Mondo S.J."/>
            <person name="Hofstad B.A."/>
            <person name="Robles A."/>
            <person name="Haridas S."/>
            <person name="Riley R."/>
            <person name="LaButti K."/>
            <person name="Pangilinan J."/>
            <person name="Andreopoulos W."/>
            <person name="Lipzen A."/>
            <person name="Yan J."/>
            <person name="Wang M."/>
            <person name="Ng V."/>
            <person name="Grigoriev I.V."/>
            <person name="Spatafora J.W."/>
            <person name="Magnuson J.K."/>
            <person name="Baker S.E."/>
            <person name="Pomraning K.R."/>
        </authorList>
    </citation>
    <scope>NUCLEOTIDE SEQUENCE [LARGE SCALE GENOMIC DNA]</scope>
    <source>
        <strain evidence="2 3">Phaff 52-87</strain>
    </source>
</reference>
<dbReference type="SUPFAM" id="SSF55961">
    <property type="entry name" value="Bet v1-like"/>
    <property type="match status" value="1"/>
</dbReference>
<evidence type="ECO:0000259" key="1">
    <source>
        <dbReference type="Pfam" id="PF11274"/>
    </source>
</evidence>
<dbReference type="RefSeq" id="XP_064770951.1">
    <property type="nucleotide sequence ID" value="XM_064914724.1"/>
</dbReference>
<gene>
    <name evidence="2" type="ORF">BZA70DRAFT_30172</name>
</gene>